<dbReference type="Pfam" id="PF13441">
    <property type="entry name" value="Gly-zipper_YMGG"/>
    <property type="match status" value="1"/>
</dbReference>
<reference evidence="4" key="1">
    <citation type="submission" date="2017-12" db="EMBL/GenBank/DDBJ databases">
        <title>Draft genome sequence of Telmatospirillum siberiense 26-4b1T, an acidotolerant peatland alphaproteobacterium potentially involved in sulfur cycling.</title>
        <authorList>
            <person name="Hausmann B."/>
            <person name="Pjevac P."/>
            <person name="Schreck K."/>
            <person name="Herbold C.W."/>
            <person name="Daims H."/>
            <person name="Wagner M."/>
            <person name="Pester M."/>
            <person name="Loy A."/>
        </authorList>
    </citation>
    <scope>NUCLEOTIDE SEQUENCE [LARGE SCALE GENOMIC DNA]</scope>
    <source>
        <strain evidence="4">26-4b1</strain>
    </source>
</reference>
<proteinExistence type="predicted"/>
<feature type="signal peptide" evidence="1">
    <location>
        <begin position="1"/>
        <end position="21"/>
    </location>
</feature>
<keyword evidence="4" id="KW-1185">Reference proteome</keyword>
<protein>
    <recommendedName>
        <fullName evidence="2">YMGG-like Gly-zipper domain-containing protein</fullName>
    </recommendedName>
</protein>
<dbReference type="InterPro" id="IPR027367">
    <property type="entry name" value="Gly-zipper_YMGG"/>
</dbReference>
<evidence type="ECO:0000256" key="1">
    <source>
        <dbReference type="SAM" id="SignalP"/>
    </source>
</evidence>
<organism evidence="3 4">
    <name type="scientific">Telmatospirillum siberiense</name>
    <dbReference type="NCBI Taxonomy" id="382514"/>
    <lineage>
        <taxon>Bacteria</taxon>
        <taxon>Pseudomonadati</taxon>
        <taxon>Pseudomonadota</taxon>
        <taxon>Alphaproteobacteria</taxon>
        <taxon>Rhodospirillales</taxon>
        <taxon>Rhodospirillaceae</taxon>
        <taxon>Telmatospirillum</taxon>
    </lineage>
</organism>
<gene>
    <name evidence="3" type="ORF">CWS72_18605</name>
</gene>
<evidence type="ECO:0000313" key="3">
    <source>
        <dbReference type="EMBL" id="PKU23046.1"/>
    </source>
</evidence>
<sequence>MRRITLAAIFLASLLALTACGHSTGDRALSGAGIGAGVGAVGGLMFGAPLEGALIGGAVGAGTGAITNSHQVNLGRPVWR</sequence>
<dbReference type="AlphaFoldDB" id="A0A2N3PRM1"/>
<keyword evidence="1" id="KW-0732">Signal</keyword>
<comment type="caution">
    <text evidence="3">The sequence shown here is derived from an EMBL/GenBank/DDBJ whole genome shotgun (WGS) entry which is preliminary data.</text>
</comment>
<evidence type="ECO:0000259" key="2">
    <source>
        <dbReference type="Pfam" id="PF13441"/>
    </source>
</evidence>
<evidence type="ECO:0000313" key="4">
    <source>
        <dbReference type="Proteomes" id="UP000233293"/>
    </source>
</evidence>
<feature type="domain" description="YMGG-like Gly-zipper" evidence="2">
    <location>
        <begin position="27"/>
        <end position="68"/>
    </location>
</feature>
<dbReference type="Proteomes" id="UP000233293">
    <property type="component" value="Unassembled WGS sequence"/>
</dbReference>
<dbReference type="EMBL" id="PIUM01000024">
    <property type="protein sequence ID" value="PKU23046.1"/>
    <property type="molecule type" value="Genomic_DNA"/>
</dbReference>
<dbReference type="PROSITE" id="PS51257">
    <property type="entry name" value="PROKAR_LIPOPROTEIN"/>
    <property type="match status" value="1"/>
</dbReference>
<feature type="chain" id="PRO_5014671941" description="YMGG-like Gly-zipper domain-containing protein" evidence="1">
    <location>
        <begin position="22"/>
        <end position="80"/>
    </location>
</feature>
<name>A0A2N3PRM1_9PROT</name>
<dbReference type="RefSeq" id="WP_101252134.1">
    <property type="nucleotide sequence ID" value="NZ_PIUM01000024.1"/>
</dbReference>
<accession>A0A2N3PRM1</accession>